<reference evidence="2" key="1">
    <citation type="submission" date="2020-06" db="EMBL/GenBank/DDBJ databases">
        <authorList>
            <consortium name="Plant Systems Biology data submission"/>
        </authorList>
    </citation>
    <scope>NUCLEOTIDE SEQUENCE</scope>
    <source>
        <strain evidence="2">D6</strain>
    </source>
</reference>
<evidence type="ECO:0000256" key="1">
    <source>
        <dbReference type="SAM" id="MobiDB-lite"/>
    </source>
</evidence>
<name>A0A9N8DIJ6_9STRA</name>
<feature type="compositionally biased region" description="Basic residues" evidence="1">
    <location>
        <begin position="49"/>
        <end position="62"/>
    </location>
</feature>
<organism evidence="2 3">
    <name type="scientific">Seminavis robusta</name>
    <dbReference type="NCBI Taxonomy" id="568900"/>
    <lineage>
        <taxon>Eukaryota</taxon>
        <taxon>Sar</taxon>
        <taxon>Stramenopiles</taxon>
        <taxon>Ochrophyta</taxon>
        <taxon>Bacillariophyta</taxon>
        <taxon>Bacillariophyceae</taxon>
        <taxon>Bacillariophycidae</taxon>
        <taxon>Naviculales</taxon>
        <taxon>Naviculaceae</taxon>
        <taxon>Seminavis</taxon>
    </lineage>
</organism>
<keyword evidence="3" id="KW-1185">Reference proteome</keyword>
<dbReference type="Proteomes" id="UP001153069">
    <property type="component" value="Unassembled WGS sequence"/>
</dbReference>
<protein>
    <submittedName>
        <fullName evidence="2">Uncharacterized protein</fullName>
    </submittedName>
</protein>
<feature type="region of interest" description="Disordered" evidence="1">
    <location>
        <begin position="37"/>
        <end position="78"/>
    </location>
</feature>
<gene>
    <name evidence="2" type="ORF">SEMRO_140_G065350.1</name>
</gene>
<evidence type="ECO:0000313" key="2">
    <source>
        <dbReference type="EMBL" id="CAB9502560.1"/>
    </source>
</evidence>
<dbReference type="EMBL" id="CAICTM010000139">
    <property type="protein sequence ID" value="CAB9502560.1"/>
    <property type="molecule type" value="Genomic_DNA"/>
</dbReference>
<accession>A0A9N8DIJ6</accession>
<dbReference type="AlphaFoldDB" id="A0A9N8DIJ6"/>
<comment type="caution">
    <text evidence="2">The sequence shown here is derived from an EMBL/GenBank/DDBJ whole genome shotgun (WGS) entry which is preliminary data.</text>
</comment>
<proteinExistence type="predicted"/>
<evidence type="ECO:0000313" key="3">
    <source>
        <dbReference type="Proteomes" id="UP001153069"/>
    </source>
</evidence>
<sequence>MTSFSRDSNNSLAAFELALPSSSSIVSMLSSASSLSFSSVDSAAERRRTMQQRRRLPAKRNRWQTGKAAASGRALRAPCRQQSKKTLLEAAAAHHQGPSVPRRKRSNANLMSQQEAPMAMPARKKSSTSLMMVDDDEGDVDPMMGDMSSNSHLDGEEPCGRRGSATMALMAAADSEQFSSSRDSYRFVEELLTSFPVPSPTSSTSKMGVSSMLSSSRKPSVMDMTYVASSARL</sequence>